<dbReference type="AlphaFoldDB" id="A0A5C1NJK5"/>
<feature type="domain" description="Rieske-like [2Fe-2S]" evidence="3">
    <location>
        <begin position="16"/>
        <end position="123"/>
    </location>
</feature>
<dbReference type="CDD" id="cd03529">
    <property type="entry name" value="Rieske_NirD"/>
    <property type="match status" value="1"/>
</dbReference>
<dbReference type="RefSeq" id="WP_149285631.1">
    <property type="nucleotide sequence ID" value="NZ_CP038437.2"/>
</dbReference>
<dbReference type="EMBL" id="CP038437">
    <property type="protein sequence ID" value="QEM82507.1"/>
    <property type="molecule type" value="Genomic_DNA"/>
</dbReference>
<evidence type="ECO:0000313" key="4">
    <source>
        <dbReference type="EMBL" id="QEM82507.1"/>
    </source>
</evidence>
<organism evidence="4 5">
    <name type="scientific">Halomonas binhaiensis</name>
    <dbReference type="NCBI Taxonomy" id="2562282"/>
    <lineage>
        <taxon>Bacteria</taxon>
        <taxon>Pseudomonadati</taxon>
        <taxon>Pseudomonadota</taxon>
        <taxon>Gammaproteobacteria</taxon>
        <taxon>Oceanospirillales</taxon>
        <taxon>Halomonadaceae</taxon>
        <taxon>Halomonas</taxon>
    </lineage>
</organism>
<dbReference type="InterPro" id="IPR012748">
    <property type="entry name" value="Rieske-like_NirD"/>
</dbReference>
<dbReference type="PANTHER" id="PTHR40562">
    <property type="match status" value="1"/>
</dbReference>
<keyword evidence="1" id="KW-0560">Oxidoreductase</keyword>
<dbReference type="GO" id="GO:0008942">
    <property type="term" value="F:nitrite reductase [NAD(P)H] activity"/>
    <property type="evidence" value="ECO:0007669"/>
    <property type="project" value="InterPro"/>
</dbReference>
<dbReference type="Pfam" id="PF13806">
    <property type="entry name" value="Rieske_2"/>
    <property type="match status" value="1"/>
</dbReference>
<protein>
    <submittedName>
        <fullName evidence="4">Nitrite reductase small subunit NirD</fullName>
    </submittedName>
</protein>
<evidence type="ECO:0000313" key="5">
    <source>
        <dbReference type="Proteomes" id="UP000324285"/>
    </source>
</evidence>
<evidence type="ECO:0000256" key="2">
    <source>
        <dbReference type="ARBA" id="ARBA00023063"/>
    </source>
</evidence>
<reference evidence="4" key="1">
    <citation type="submission" date="2021-02" db="EMBL/GenBank/DDBJ databases">
        <title>Strain Y2R2, a novel species of the genus Halomonas.</title>
        <authorList>
            <person name="Huang H."/>
        </authorList>
    </citation>
    <scope>NUCLEOTIDE SEQUENCE</scope>
    <source>
        <strain evidence="4">Y2R2</strain>
    </source>
</reference>
<keyword evidence="5" id="KW-1185">Reference proteome</keyword>
<evidence type="ECO:0000259" key="3">
    <source>
        <dbReference type="Pfam" id="PF13806"/>
    </source>
</evidence>
<keyword evidence="2" id="KW-0534">Nitrate assimilation</keyword>
<dbReference type="GO" id="GO:0042128">
    <property type="term" value="P:nitrate assimilation"/>
    <property type="evidence" value="ECO:0007669"/>
    <property type="project" value="UniProtKB-KW"/>
</dbReference>
<name>A0A5C1NJK5_9GAMM</name>
<dbReference type="NCBIfam" id="TIGR02378">
    <property type="entry name" value="nirD_assim_sml"/>
    <property type="match status" value="1"/>
</dbReference>
<dbReference type="Proteomes" id="UP000324285">
    <property type="component" value="Chromosome"/>
</dbReference>
<dbReference type="GO" id="GO:0051537">
    <property type="term" value="F:2 iron, 2 sulfur cluster binding"/>
    <property type="evidence" value="ECO:0007669"/>
    <property type="project" value="InterPro"/>
</dbReference>
<dbReference type="InterPro" id="IPR017881">
    <property type="entry name" value="NirD"/>
</dbReference>
<evidence type="ECO:0000256" key="1">
    <source>
        <dbReference type="ARBA" id="ARBA00023002"/>
    </source>
</evidence>
<dbReference type="SUPFAM" id="SSF50022">
    <property type="entry name" value="ISP domain"/>
    <property type="match status" value="1"/>
</dbReference>
<dbReference type="OrthoDB" id="516687at2"/>
<proteinExistence type="predicted"/>
<dbReference type="PROSITE" id="PS51300">
    <property type="entry name" value="NIRD"/>
    <property type="match status" value="1"/>
</dbReference>
<dbReference type="PANTHER" id="PTHR40562:SF1">
    <property type="entry name" value="NITRITE REDUCTASE (NADH) SMALL SUBUNIT"/>
    <property type="match status" value="1"/>
</dbReference>
<gene>
    <name evidence="4" type="primary">nirD</name>
    <name evidence="4" type="ORF">E4T21_13840</name>
</gene>
<dbReference type="Gene3D" id="2.102.10.10">
    <property type="entry name" value="Rieske [2Fe-2S] iron-sulphur domain"/>
    <property type="match status" value="1"/>
</dbReference>
<dbReference type="KEGG" id="hbh:E4T21_13840"/>
<sequence length="125" mass="13676">MNSPTAAMATSSASCWHLLCERHDLIPFSGVAAWLETSEGPAQVAIFYLPGRKQELYAIDNHDPLSGANVMARGIIGDLDGQPVIASPLYKQHYRLEDGQCLEEVAIKVRTWNVAFDGGSVLIYK</sequence>
<dbReference type="InterPro" id="IPR036922">
    <property type="entry name" value="Rieske_2Fe-2S_sf"/>
</dbReference>
<accession>A0A5C1NJK5</accession>